<comment type="caution">
    <text evidence="2">The sequence shown here is derived from an EMBL/GenBank/DDBJ whole genome shotgun (WGS) entry which is preliminary data.</text>
</comment>
<evidence type="ECO:0000259" key="1">
    <source>
        <dbReference type="Pfam" id="PF00117"/>
    </source>
</evidence>
<accession>A0A2G1VCB9</accession>
<dbReference type="PROSITE" id="PS51273">
    <property type="entry name" value="GATASE_TYPE_1"/>
    <property type="match status" value="1"/>
</dbReference>
<dbReference type="CDD" id="cd01741">
    <property type="entry name" value="GATase1_1"/>
    <property type="match status" value="1"/>
</dbReference>
<dbReference type="AlphaFoldDB" id="A0A2G1VCB9"/>
<dbReference type="GO" id="GO:0005829">
    <property type="term" value="C:cytosol"/>
    <property type="evidence" value="ECO:0007669"/>
    <property type="project" value="TreeGrafter"/>
</dbReference>
<name>A0A2G1VCB9_9GAMM</name>
<dbReference type="InterPro" id="IPR044992">
    <property type="entry name" value="ChyE-like"/>
</dbReference>
<reference evidence="2 3" key="1">
    <citation type="submission" date="2017-09" db="EMBL/GenBank/DDBJ databases">
        <title>The draft genome sequences of Marinobacter guineae M3B.</title>
        <authorList>
            <person name="Cao J."/>
        </authorList>
    </citation>
    <scope>NUCLEOTIDE SEQUENCE [LARGE SCALE GENOMIC DNA]</scope>
    <source>
        <strain evidence="2 3">M3B</strain>
    </source>
</reference>
<dbReference type="InterPro" id="IPR029062">
    <property type="entry name" value="Class_I_gatase-like"/>
</dbReference>
<dbReference type="Proteomes" id="UP000229044">
    <property type="component" value="Unassembled WGS sequence"/>
</dbReference>
<feature type="domain" description="Glutamine amidotransferase" evidence="1">
    <location>
        <begin position="50"/>
        <end position="208"/>
    </location>
</feature>
<dbReference type="RefSeq" id="WP_099619184.1">
    <property type="nucleotide sequence ID" value="NZ_KZ319341.1"/>
</dbReference>
<dbReference type="PANTHER" id="PTHR42695:SF5">
    <property type="entry name" value="GLUTAMINE AMIDOTRANSFERASE YLR126C-RELATED"/>
    <property type="match status" value="1"/>
</dbReference>
<evidence type="ECO:0000313" key="3">
    <source>
        <dbReference type="Proteomes" id="UP000229044"/>
    </source>
</evidence>
<dbReference type="OrthoDB" id="9813383at2"/>
<dbReference type="PANTHER" id="PTHR42695">
    <property type="entry name" value="GLUTAMINE AMIDOTRANSFERASE YLR126C-RELATED"/>
    <property type="match status" value="1"/>
</dbReference>
<dbReference type="InterPro" id="IPR017926">
    <property type="entry name" value="GATASE"/>
</dbReference>
<dbReference type="Pfam" id="PF00117">
    <property type="entry name" value="GATase"/>
    <property type="match status" value="1"/>
</dbReference>
<dbReference type="PRINTS" id="PR00099">
    <property type="entry name" value="CPSGATASE"/>
</dbReference>
<evidence type="ECO:0000313" key="2">
    <source>
        <dbReference type="EMBL" id="PHQ24408.1"/>
    </source>
</evidence>
<dbReference type="SUPFAM" id="SSF52317">
    <property type="entry name" value="Class I glutamine amidotransferase-like"/>
    <property type="match status" value="1"/>
</dbReference>
<dbReference type="NCBIfam" id="NF006562">
    <property type="entry name" value="PRK09065.1"/>
    <property type="match status" value="1"/>
</dbReference>
<keyword evidence="3" id="KW-1185">Reference proteome</keyword>
<gene>
    <name evidence="2" type="ORF">CLH62_16005</name>
</gene>
<organism evidence="2 3">
    <name type="scientific">Marinobacter guineae</name>
    <dbReference type="NCBI Taxonomy" id="432303"/>
    <lineage>
        <taxon>Bacteria</taxon>
        <taxon>Pseudomonadati</taxon>
        <taxon>Pseudomonadota</taxon>
        <taxon>Gammaproteobacteria</taxon>
        <taxon>Pseudomonadales</taxon>
        <taxon>Marinobacteraceae</taxon>
        <taxon>Marinobacter</taxon>
    </lineage>
</organism>
<dbReference type="Gene3D" id="3.40.50.880">
    <property type="match status" value="1"/>
</dbReference>
<protein>
    <submittedName>
        <fullName evidence="2">GMP synthase</fullName>
    </submittedName>
</protein>
<sequence length="254" mass="27937">MQEDNTVQQNPSLNRKARVVVLKTGSTYPRLLAQFGDFDDWFLRGLSTELDITVINVEAGELPGNPEDWDGIVVTGSPAMVSDRAEWSENAGRWLATAVRSEIPVLGVCYGHQLLAHALGGEAGYHPDGRETGTHEIELLPEADSDALFRELPKTFPAQLTHRQSVLRLPEGAVLLGRNGFEPNQAFRIGPCAWGVQFHPEFTDTVMRAYLEVQAPDLTREGLDAEALIAGVKPAPDASSLLPRFSRLVMERAR</sequence>
<proteinExistence type="predicted"/>
<dbReference type="EMBL" id="NTFI01000005">
    <property type="protein sequence ID" value="PHQ24408.1"/>
    <property type="molecule type" value="Genomic_DNA"/>
</dbReference>